<gene>
    <name evidence="1" type="ORF">L2E82_27849</name>
</gene>
<organism evidence="1 2">
    <name type="scientific">Cichorium intybus</name>
    <name type="common">Chicory</name>
    <dbReference type="NCBI Taxonomy" id="13427"/>
    <lineage>
        <taxon>Eukaryota</taxon>
        <taxon>Viridiplantae</taxon>
        <taxon>Streptophyta</taxon>
        <taxon>Embryophyta</taxon>
        <taxon>Tracheophyta</taxon>
        <taxon>Spermatophyta</taxon>
        <taxon>Magnoliopsida</taxon>
        <taxon>eudicotyledons</taxon>
        <taxon>Gunneridae</taxon>
        <taxon>Pentapetalae</taxon>
        <taxon>asterids</taxon>
        <taxon>campanulids</taxon>
        <taxon>Asterales</taxon>
        <taxon>Asteraceae</taxon>
        <taxon>Cichorioideae</taxon>
        <taxon>Cichorieae</taxon>
        <taxon>Cichoriinae</taxon>
        <taxon>Cichorium</taxon>
    </lineage>
</organism>
<accession>A0ACB9CUA5</accession>
<evidence type="ECO:0000313" key="1">
    <source>
        <dbReference type="EMBL" id="KAI3737836.1"/>
    </source>
</evidence>
<evidence type="ECO:0000313" key="2">
    <source>
        <dbReference type="Proteomes" id="UP001055811"/>
    </source>
</evidence>
<keyword evidence="2" id="KW-1185">Reference proteome</keyword>
<comment type="caution">
    <text evidence="1">The sequence shown here is derived from an EMBL/GenBank/DDBJ whole genome shotgun (WGS) entry which is preliminary data.</text>
</comment>
<reference evidence="1 2" key="2">
    <citation type="journal article" date="2022" name="Mol. Ecol. Resour.">
        <title>The genomes of chicory, endive, great burdock and yacon provide insights into Asteraceae paleo-polyploidization history and plant inulin production.</title>
        <authorList>
            <person name="Fan W."/>
            <person name="Wang S."/>
            <person name="Wang H."/>
            <person name="Wang A."/>
            <person name="Jiang F."/>
            <person name="Liu H."/>
            <person name="Zhao H."/>
            <person name="Xu D."/>
            <person name="Zhang Y."/>
        </authorList>
    </citation>
    <scope>NUCLEOTIDE SEQUENCE [LARGE SCALE GENOMIC DNA]</scope>
    <source>
        <strain evidence="2">cv. Punajuju</strain>
        <tissue evidence="1">Leaves</tissue>
    </source>
</reference>
<sequence>MTFWIPKFHKPSNPSKDFESSQHPRGKDRKTGLSLPICMPVPVYALSSLAHLSDLAVFSLNTSQRSLKQHNCASNLSFLLLFN</sequence>
<protein>
    <submittedName>
        <fullName evidence="1">Uncharacterized protein</fullName>
    </submittedName>
</protein>
<name>A0ACB9CUA5_CICIN</name>
<reference evidence="2" key="1">
    <citation type="journal article" date="2022" name="Mol. Ecol. Resour.">
        <title>The genomes of chicory, endive, great burdock and yacon provide insights into Asteraceae palaeo-polyploidization history and plant inulin production.</title>
        <authorList>
            <person name="Fan W."/>
            <person name="Wang S."/>
            <person name="Wang H."/>
            <person name="Wang A."/>
            <person name="Jiang F."/>
            <person name="Liu H."/>
            <person name="Zhao H."/>
            <person name="Xu D."/>
            <person name="Zhang Y."/>
        </authorList>
    </citation>
    <scope>NUCLEOTIDE SEQUENCE [LARGE SCALE GENOMIC DNA]</scope>
    <source>
        <strain evidence="2">cv. Punajuju</strain>
    </source>
</reference>
<proteinExistence type="predicted"/>
<dbReference type="Proteomes" id="UP001055811">
    <property type="component" value="Linkage Group LG05"/>
</dbReference>
<dbReference type="EMBL" id="CM042013">
    <property type="protein sequence ID" value="KAI3737836.1"/>
    <property type="molecule type" value="Genomic_DNA"/>
</dbReference>